<evidence type="ECO:0000313" key="1">
    <source>
        <dbReference type="EMBL" id="QDT27527.1"/>
    </source>
</evidence>
<reference evidence="1 2" key="1">
    <citation type="submission" date="2019-03" db="EMBL/GenBank/DDBJ databases">
        <title>Deep-cultivation of Planctomycetes and their phenomic and genomic characterization uncovers novel biology.</title>
        <authorList>
            <person name="Wiegand S."/>
            <person name="Jogler M."/>
            <person name="Boedeker C."/>
            <person name="Pinto D."/>
            <person name="Vollmers J."/>
            <person name="Rivas-Marin E."/>
            <person name="Kohn T."/>
            <person name="Peeters S.H."/>
            <person name="Heuer A."/>
            <person name="Rast P."/>
            <person name="Oberbeckmann S."/>
            <person name="Bunk B."/>
            <person name="Jeske O."/>
            <person name="Meyerdierks A."/>
            <person name="Storesund J.E."/>
            <person name="Kallscheuer N."/>
            <person name="Luecker S."/>
            <person name="Lage O.M."/>
            <person name="Pohl T."/>
            <person name="Merkel B.J."/>
            <person name="Hornburger P."/>
            <person name="Mueller R.-W."/>
            <person name="Bruemmer F."/>
            <person name="Labrenz M."/>
            <person name="Spormann A.M."/>
            <person name="Op den Camp H."/>
            <person name="Overmann J."/>
            <person name="Amann R."/>
            <person name="Jetten M.S.M."/>
            <person name="Mascher T."/>
            <person name="Medema M.H."/>
            <person name="Devos D.P."/>
            <person name="Kaster A.-K."/>
            <person name="Ovreas L."/>
            <person name="Rohde M."/>
            <person name="Galperin M.Y."/>
            <person name="Jogler C."/>
        </authorList>
    </citation>
    <scope>NUCLEOTIDE SEQUENCE [LARGE SCALE GENOMIC DNA]</scope>
    <source>
        <strain evidence="1 2">Enr10</strain>
    </source>
</reference>
<gene>
    <name evidence="1" type="ORF">Enr10x_28440</name>
</gene>
<dbReference type="EMBL" id="CP037421">
    <property type="protein sequence ID" value="QDT27527.1"/>
    <property type="molecule type" value="Genomic_DNA"/>
</dbReference>
<dbReference type="Proteomes" id="UP000315647">
    <property type="component" value="Chromosome"/>
</dbReference>
<evidence type="ECO:0000313" key="2">
    <source>
        <dbReference type="Proteomes" id="UP000315647"/>
    </source>
</evidence>
<accession>A0A518A4L4</accession>
<sequence>MLARTILIRAGSIRLKMYSCVYTPWGLILTQSGILTYTASVKTLASMFVTAM</sequence>
<dbReference type="AlphaFoldDB" id="A0A518A4L4"/>
<organism evidence="1 2">
    <name type="scientific">Gimesia panareensis</name>
    <dbReference type="NCBI Taxonomy" id="2527978"/>
    <lineage>
        <taxon>Bacteria</taxon>
        <taxon>Pseudomonadati</taxon>
        <taxon>Planctomycetota</taxon>
        <taxon>Planctomycetia</taxon>
        <taxon>Planctomycetales</taxon>
        <taxon>Planctomycetaceae</taxon>
        <taxon>Gimesia</taxon>
    </lineage>
</organism>
<name>A0A518A4L4_9PLAN</name>
<proteinExistence type="predicted"/>
<keyword evidence="2" id="KW-1185">Reference proteome</keyword>
<protein>
    <submittedName>
        <fullName evidence="1">Uncharacterized protein</fullName>
    </submittedName>
</protein>
<accession>A0A517Q7B9</accession>